<dbReference type="Proteomes" id="UP000299102">
    <property type="component" value="Unassembled WGS sequence"/>
</dbReference>
<organism evidence="1 2">
    <name type="scientific">Eumeta variegata</name>
    <name type="common">Bagworm moth</name>
    <name type="synonym">Eumeta japonica</name>
    <dbReference type="NCBI Taxonomy" id="151549"/>
    <lineage>
        <taxon>Eukaryota</taxon>
        <taxon>Metazoa</taxon>
        <taxon>Ecdysozoa</taxon>
        <taxon>Arthropoda</taxon>
        <taxon>Hexapoda</taxon>
        <taxon>Insecta</taxon>
        <taxon>Pterygota</taxon>
        <taxon>Neoptera</taxon>
        <taxon>Endopterygota</taxon>
        <taxon>Lepidoptera</taxon>
        <taxon>Glossata</taxon>
        <taxon>Ditrysia</taxon>
        <taxon>Tineoidea</taxon>
        <taxon>Psychidae</taxon>
        <taxon>Oiketicinae</taxon>
        <taxon>Eumeta</taxon>
    </lineage>
</organism>
<comment type="caution">
    <text evidence="1">The sequence shown here is derived from an EMBL/GenBank/DDBJ whole genome shotgun (WGS) entry which is preliminary data.</text>
</comment>
<evidence type="ECO:0000313" key="2">
    <source>
        <dbReference type="Proteomes" id="UP000299102"/>
    </source>
</evidence>
<evidence type="ECO:0000313" key="1">
    <source>
        <dbReference type="EMBL" id="GBP66430.1"/>
    </source>
</evidence>
<proteinExistence type="predicted"/>
<reference evidence="1 2" key="1">
    <citation type="journal article" date="2019" name="Commun. Biol.">
        <title>The bagworm genome reveals a unique fibroin gene that provides high tensile strength.</title>
        <authorList>
            <person name="Kono N."/>
            <person name="Nakamura H."/>
            <person name="Ohtoshi R."/>
            <person name="Tomita M."/>
            <person name="Numata K."/>
            <person name="Arakawa K."/>
        </authorList>
    </citation>
    <scope>NUCLEOTIDE SEQUENCE [LARGE SCALE GENOMIC DNA]</scope>
</reference>
<protein>
    <submittedName>
        <fullName evidence="1">Uncharacterized protein</fullName>
    </submittedName>
</protein>
<accession>A0A4C1XTI1</accession>
<dbReference type="EMBL" id="BGZK01000956">
    <property type="protein sequence ID" value="GBP66430.1"/>
    <property type="molecule type" value="Genomic_DNA"/>
</dbReference>
<dbReference type="AlphaFoldDB" id="A0A4C1XTI1"/>
<name>A0A4C1XTI1_EUMVA</name>
<sequence length="164" mass="18711">MVKSSVLGSKAGWDLIRQFDVQNGTVVTIKSDRQLTGLQNERLCSMFLRANLGSRYGYRRWDTCNPRCASSAPLDPWNGAWDVLEGNRADGERRGEMGHRNSQLLDEMNSRSCYFKNVRSSRTDLRTGQRSGSWSIDVKDGRICCTSTRAEPRMNYIRFESSRS</sequence>
<keyword evidence="2" id="KW-1185">Reference proteome</keyword>
<gene>
    <name evidence="1" type="ORF">EVAR_88764_1</name>
</gene>